<organism evidence="1 2">
    <name type="scientific">Pectobacterium carotovorum</name>
    <name type="common">Erwinia carotovora</name>
    <dbReference type="NCBI Taxonomy" id="554"/>
    <lineage>
        <taxon>Bacteria</taxon>
        <taxon>Pseudomonadati</taxon>
        <taxon>Pseudomonadota</taxon>
        <taxon>Gammaproteobacteria</taxon>
        <taxon>Enterobacterales</taxon>
        <taxon>Pectobacteriaceae</taxon>
        <taxon>Pectobacterium</taxon>
    </lineage>
</organism>
<dbReference type="AlphaFoldDB" id="A0A419AYG8"/>
<dbReference type="EMBL" id="QZDH01000012">
    <property type="protein sequence ID" value="RJL52893.1"/>
    <property type="molecule type" value="Genomic_DNA"/>
</dbReference>
<protein>
    <submittedName>
        <fullName evidence="1">Uncharacterized protein</fullName>
    </submittedName>
</protein>
<dbReference type="Proteomes" id="UP000283655">
    <property type="component" value="Unassembled WGS sequence"/>
</dbReference>
<evidence type="ECO:0000313" key="1">
    <source>
        <dbReference type="EMBL" id="RJL52893.1"/>
    </source>
</evidence>
<sequence length="91" mass="10571">MYLWCEFIVNARKREISKLKCVLCVKKMSVFAYKMTLSGFSPTIDSNAQVKFINTIGVMGKRTGVVFSLRRSCFRFGCPFFSLYCLFFSLY</sequence>
<reference evidence="1 2" key="1">
    <citation type="submission" date="2018-09" db="EMBL/GenBank/DDBJ databases">
        <title>Phylogenetic diversity of Pectobacterium and Dickeya strains causing blackleg disease of potato in Morocco.</title>
        <authorList>
            <person name="Oulghazi S."/>
            <person name="Moumni M."/>
            <person name="Faure D."/>
        </authorList>
    </citation>
    <scope>NUCLEOTIDE SEQUENCE [LARGE SCALE GENOMIC DNA]</scope>
    <source>
        <strain evidence="1 2">S1.15.11.2D</strain>
    </source>
</reference>
<evidence type="ECO:0000313" key="2">
    <source>
        <dbReference type="Proteomes" id="UP000283655"/>
    </source>
</evidence>
<gene>
    <name evidence="1" type="ORF">D5071_06630</name>
</gene>
<comment type="caution">
    <text evidence="1">The sequence shown here is derived from an EMBL/GenBank/DDBJ whole genome shotgun (WGS) entry which is preliminary data.</text>
</comment>
<proteinExistence type="predicted"/>
<name>A0A419AYG8_PECCA</name>
<accession>A0A419AYG8</accession>